<comment type="caution">
    <text evidence="2">The sequence shown here is derived from an EMBL/GenBank/DDBJ whole genome shotgun (WGS) entry which is preliminary data.</text>
</comment>
<feature type="domain" description="Reverse transcriptase zinc-binding" evidence="1">
    <location>
        <begin position="744"/>
        <end position="834"/>
    </location>
</feature>
<name>A0AAW2WR26_9LAMI</name>
<dbReference type="InterPro" id="IPR036691">
    <property type="entry name" value="Endo/exonu/phosph_ase_sf"/>
</dbReference>
<dbReference type="PANTHER" id="PTHR33116:SF86">
    <property type="entry name" value="REVERSE TRANSCRIPTASE DOMAIN-CONTAINING PROTEIN"/>
    <property type="match status" value="1"/>
</dbReference>
<organism evidence="2">
    <name type="scientific">Sesamum latifolium</name>
    <dbReference type="NCBI Taxonomy" id="2727402"/>
    <lineage>
        <taxon>Eukaryota</taxon>
        <taxon>Viridiplantae</taxon>
        <taxon>Streptophyta</taxon>
        <taxon>Embryophyta</taxon>
        <taxon>Tracheophyta</taxon>
        <taxon>Spermatophyta</taxon>
        <taxon>Magnoliopsida</taxon>
        <taxon>eudicotyledons</taxon>
        <taxon>Gunneridae</taxon>
        <taxon>Pentapetalae</taxon>
        <taxon>asterids</taxon>
        <taxon>lamiids</taxon>
        <taxon>Lamiales</taxon>
        <taxon>Pedaliaceae</taxon>
        <taxon>Sesamum</taxon>
    </lineage>
</organism>
<dbReference type="AlphaFoldDB" id="A0AAW2WR26"/>
<dbReference type="PANTHER" id="PTHR33116">
    <property type="entry name" value="REVERSE TRANSCRIPTASE ZINC-BINDING DOMAIN-CONTAINING PROTEIN-RELATED-RELATED"/>
    <property type="match status" value="1"/>
</dbReference>
<dbReference type="Gene3D" id="3.60.10.10">
    <property type="entry name" value="Endonuclease/exonuclease/phosphatase"/>
    <property type="match status" value="1"/>
</dbReference>
<dbReference type="Pfam" id="PF13966">
    <property type="entry name" value="zf-RVT"/>
    <property type="match status" value="1"/>
</dbReference>
<gene>
    <name evidence="2" type="ORF">Slati_2109700</name>
</gene>
<reference evidence="2" key="1">
    <citation type="submission" date="2020-06" db="EMBL/GenBank/DDBJ databases">
        <authorList>
            <person name="Li T."/>
            <person name="Hu X."/>
            <person name="Zhang T."/>
            <person name="Song X."/>
            <person name="Zhang H."/>
            <person name="Dai N."/>
            <person name="Sheng W."/>
            <person name="Hou X."/>
            <person name="Wei L."/>
        </authorList>
    </citation>
    <scope>NUCLEOTIDE SEQUENCE</scope>
    <source>
        <strain evidence="2">KEN1</strain>
        <tissue evidence="2">Leaf</tissue>
    </source>
</reference>
<dbReference type="SUPFAM" id="SSF56219">
    <property type="entry name" value="DNase I-like"/>
    <property type="match status" value="1"/>
</dbReference>
<dbReference type="InterPro" id="IPR026960">
    <property type="entry name" value="RVT-Znf"/>
</dbReference>
<protein>
    <recommendedName>
        <fullName evidence="1">Reverse transcriptase zinc-binding domain-containing protein</fullName>
    </recommendedName>
</protein>
<sequence length="840" mass="94797">MERVKPDLERLNRAWRLTDDEEDGIFVPGGLWEPNSASHELSLVGRLLSTRPYHFEALCSSLQSMLLPVKWMEIEQLQEGRFLLRFKHILDKQRAMDGCPWNFEKNLLILKHVGDLENAMQDLETDESDCSWGATLRIRVRLNVSQPLKQALKIHSLMGEELLEGFRELGSDMPYGPWLRAPLSGRGRTQVYQSGGRNLGADNPQVEPNTCNIQIQPDRVVNQGGSVGEEVESTPHASSRVDLDRDVVTTGTEELRGSRLHPEGQQNLGPPWIVHTLTERIKLHQPGLVFISETKCKARRCDRLKNMVNYNGVGLDSVEQHEKQGTIARAPWQIRDFRECLVDCGLQDLGYVGDTFTWCNNRVAPHTVRARLDRVCSNMAWADLFPHVSITHEAMVCSDHFILWVGLEGETGQANEHRIRKEIKKIVNEEGKEVSDRRGIQDVFLQYFHSIFASSNPIIENIEEVLESVERRVTPAMNEALLQQFTSEEILHALKQMHPMKSPGPDEAFSGLIRRAKSTSAIQGIAVSRLAPPISHLLFPDDTLILCQASPKAMFCIRDILLLFEKASGLKINLTKSAMVCWSAKKLSQARRGILLKTVLQSIPTYASCFRLPNSLLKELESSMADFFWHIGEASKIHGKAWPKLCKPKKDGGIGFRRLKEYNLALLAKQAWRIALTSGNVLQAVISNKYFPCSTFMEARLGAYPSYTWRSIWASHDIVAAGIGFHGIEARDELVWHYKRNGAFSVKSAYRLAEELSEEGSCSQNGHSWNFIWRTKAPPKIALFAWMCVWDALPTTTNLKQRGANVTDGCINYPEEAEDSLHALFSCSFARLVWAVSGLP</sequence>
<proteinExistence type="predicted"/>
<dbReference type="EMBL" id="JACGWN010000007">
    <property type="protein sequence ID" value="KAL0443870.1"/>
    <property type="molecule type" value="Genomic_DNA"/>
</dbReference>
<evidence type="ECO:0000313" key="2">
    <source>
        <dbReference type="EMBL" id="KAL0443870.1"/>
    </source>
</evidence>
<accession>A0AAW2WR26</accession>
<evidence type="ECO:0000259" key="1">
    <source>
        <dbReference type="Pfam" id="PF13966"/>
    </source>
</evidence>
<reference evidence="2" key="2">
    <citation type="journal article" date="2024" name="Plant">
        <title>Genomic evolution and insights into agronomic trait innovations of Sesamum species.</title>
        <authorList>
            <person name="Miao H."/>
            <person name="Wang L."/>
            <person name="Qu L."/>
            <person name="Liu H."/>
            <person name="Sun Y."/>
            <person name="Le M."/>
            <person name="Wang Q."/>
            <person name="Wei S."/>
            <person name="Zheng Y."/>
            <person name="Lin W."/>
            <person name="Duan Y."/>
            <person name="Cao H."/>
            <person name="Xiong S."/>
            <person name="Wang X."/>
            <person name="Wei L."/>
            <person name="Li C."/>
            <person name="Ma Q."/>
            <person name="Ju M."/>
            <person name="Zhao R."/>
            <person name="Li G."/>
            <person name="Mu C."/>
            <person name="Tian Q."/>
            <person name="Mei H."/>
            <person name="Zhang T."/>
            <person name="Gao T."/>
            <person name="Zhang H."/>
        </authorList>
    </citation>
    <scope>NUCLEOTIDE SEQUENCE</scope>
    <source>
        <strain evidence="2">KEN1</strain>
    </source>
</reference>